<dbReference type="Pfam" id="PF00172">
    <property type="entry name" value="Zn_clus"/>
    <property type="match status" value="1"/>
</dbReference>
<dbReference type="GO" id="GO:0000981">
    <property type="term" value="F:DNA-binding transcription factor activity, RNA polymerase II-specific"/>
    <property type="evidence" value="ECO:0007669"/>
    <property type="project" value="InterPro"/>
</dbReference>
<keyword evidence="2" id="KW-0539">Nucleus</keyword>
<dbReference type="InParanoid" id="A0A1Y2DLE6"/>
<dbReference type="GeneID" id="63781657"/>
<dbReference type="EMBL" id="MCFJ01000012">
    <property type="protein sequence ID" value="ORY60051.1"/>
    <property type="molecule type" value="Genomic_DNA"/>
</dbReference>
<dbReference type="RefSeq" id="XP_040712485.1">
    <property type="nucleotide sequence ID" value="XM_040865445.1"/>
</dbReference>
<dbReference type="GO" id="GO:0000976">
    <property type="term" value="F:transcription cis-regulatory region binding"/>
    <property type="evidence" value="ECO:0007669"/>
    <property type="project" value="TreeGrafter"/>
</dbReference>
<protein>
    <submittedName>
        <fullName evidence="5">Fungal-specific transcription factor domain-domain-containing protein</fullName>
    </submittedName>
</protein>
<dbReference type="GO" id="GO:0008270">
    <property type="term" value="F:zinc ion binding"/>
    <property type="evidence" value="ECO:0007669"/>
    <property type="project" value="InterPro"/>
</dbReference>
<evidence type="ECO:0000313" key="5">
    <source>
        <dbReference type="EMBL" id="ORY60051.1"/>
    </source>
</evidence>
<feature type="domain" description="Zn(2)-C6 fungal-type" evidence="4">
    <location>
        <begin position="25"/>
        <end position="54"/>
    </location>
</feature>
<dbReference type="PANTHER" id="PTHR37534:SF15">
    <property type="entry name" value="ZN(II)2CYS6 TRANSCRIPTION FACTOR (EUROFUNG)"/>
    <property type="match status" value="1"/>
</dbReference>
<accession>A0A1Y2DLE6</accession>
<dbReference type="CDD" id="cd00067">
    <property type="entry name" value="GAL4"/>
    <property type="match status" value="1"/>
</dbReference>
<evidence type="ECO:0000259" key="4">
    <source>
        <dbReference type="PROSITE" id="PS50048"/>
    </source>
</evidence>
<keyword evidence="6" id="KW-1185">Reference proteome</keyword>
<proteinExistence type="predicted"/>
<dbReference type="STRING" id="1141098.A0A1Y2DLE6"/>
<dbReference type="SUPFAM" id="SSF57701">
    <property type="entry name" value="Zn2/Cys6 DNA-binding domain"/>
    <property type="match status" value="1"/>
</dbReference>
<dbReference type="GO" id="GO:0005634">
    <property type="term" value="C:nucleus"/>
    <property type="evidence" value="ECO:0007669"/>
    <property type="project" value="UniProtKB-SubCell"/>
</dbReference>
<gene>
    <name evidence="5" type="ORF">BCR38DRAFT_52969</name>
</gene>
<dbReference type="InterPro" id="IPR021858">
    <property type="entry name" value="Fun_TF"/>
</dbReference>
<sequence length="592" mass="65533">MLLYTRVAPPKVPKKRSRAVLLHTGCTFCKEKKKKCDEHRPCSRCSERNLECTYEAVKPRQRKKPDSQSSLMKRASTSDPSGDEEWHLHDTTDDSSDVTYIGPVDISVDSTPLFADELVMTPAAEDVEGPTQDLVRVRSSLSSASTSHQLSLPPDLAMIAPCPVPSPIFEFCMPVFTEFSDRSNRRGLVNHFCNVLSHLIVLWEESGNPFNQLVLPLAYGSPPVMNAIYALASAHLEYRGVETGGEKSFYFHNEAIQGLAHLIEKGGKVNRKDELLAAIMLLVYYEVLVQKGRSNIVDGHLKGALTIMSSSQQNSSPAGTFLERAFRFYDVITALSLGTAPLSSAPAAGRLTPCPLVDIAPASSTTNVDNLLGMATTLWPIMHRLSNLLSLKAELENALKRHQSSKVAVLRTEFEATSQAIEVALKRWQPSLPPQILLEDGTLKNTDGEELQNHPLSSILHNALAYRHSAFVYLYRTIYGYLPGHEVVQKHGHEALVHCVQAVAFRGPMGALLWPLFVAACEAISPEDRKLAEQAFVEIDMHQGMINIDNAWGVVREVWKQLDILSVTPYGARDADLWRRVSKEMGVSIVFG</sequence>
<dbReference type="AlphaFoldDB" id="A0A1Y2DLE6"/>
<reference evidence="5 6" key="1">
    <citation type="submission" date="2016-07" db="EMBL/GenBank/DDBJ databases">
        <title>Pervasive Adenine N6-methylation of Active Genes in Fungi.</title>
        <authorList>
            <consortium name="DOE Joint Genome Institute"/>
            <person name="Mondo S.J."/>
            <person name="Dannebaum R.O."/>
            <person name="Kuo R.C."/>
            <person name="Labutti K."/>
            <person name="Haridas S."/>
            <person name="Kuo A."/>
            <person name="Salamov A."/>
            <person name="Ahrendt S.R."/>
            <person name="Lipzen A."/>
            <person name="Sullivan W."/>
            <person name="Andreopoulos W.B."/>
            <person name="Clum A."/>
            <person name="Lindquist E."/>
            <person name="Daum C."/>
            <person name="Ramamoorthy G.K."/>
            <person name="Gryganskyi A."/>
            <person name="Culley D."/>
            <person name="Magnuson J.K."/>
            <person name="James T.Y."/>
            <person name="O'Malley M.A."/>
            <person name="Stajich J.E."/>
            <person name="Spatafora J.W."/>
            <person name="Visel A."/>
            <person name="Grigoriev I.V."/>
        </authorList>
    </citation>
    <scope>NUCLEOTIDE SEQUENCE [LARGE SCALE GENOMIC DNA]</scope>
    <source>
        <strain evidence="5 6">CBS 129021</strain>
    </source>
</reference>
<dbReference type="GO" id="GO:0045944">
    <property type="term" value="P:positive regulation of transcription by RNA polymerase II"/>
    <property type="evidence" value="ECO:0007669"/>
    <property type="project" value="TreeGrafter"/>
</dbReference>
<dbReference type="PANTHER" id="PTHR37534">
    <property type="entry name" value="TRANSCRIPTIONAL ACTIVATOR PROTEIN UGA3"/>
    <property type="match status" value="1"/>
</dbReference>
<dbReference type="PROSITE" id="PS50048">
    <property type="entry name" value="ZN2_CY6_FUNGAL_2"/>
    <property type="match status" value="1"/>
</dbReference>
<dbReference type="InterPro" id="IPR036864">
    <property type="entry name" value="Zn2-C6_fun-type_DNA-bd_sf"/>
</dbReference>
<organism evidence="5 6">
    <name type="scientific">Pseudomassariella vexata</name>
    <dbReference type="NCBI Taxonomy" id="1141098"/>
    <lineage>
        <taxon>Eukaryota</taxon>
        <taxon>Fungi</taxon>
        <taxon>Dikarya</taxon>
        <taxon>Ascomycota</taxon>
        <taxon>Pezizomycotina</taxon>
        <taxon>Sordariomycetes</taxon>
        <taxon>Xylariomycetidae</taxon>
        <taxon>Amphisphaeriales</taxon>
        <taxon>Pseudomassariaceae</taxon>
        <taxon>Pseudomassariella</taxon>
    </lineage>
</organism>
<evidence type="ECO:0000256" key="2">
    <source>
        <dbReference type="ARBA" id="ARBA00023242"/>
    </source>
</evidence>
<dbReference type="InterPro" id="IPR001138">
    <property type="entry name" value="Zn2Cys6_DnaBD"/>
</dbReference>
<comment type="subcellular location">
    <subcellularLocation>
        <location evidence="1">Nucleus</location>
    </subcellularLocation>
</comment>
<dbReference type="SMART" id="SM00066">
    <property type="entry name" value="GAL4"/>
    <property type="match status" value="1"/>
</dbReference>
<evidence type="ECO:0000256" key="1">
    <source>
        <dbReference type="ARBA" id="ARBA00004123"/>
    </source>
</evidence>
<evidence type="ECO:0000256" key="3">
    <source>
        <dbReference type="SAM" id="MobiDB-lite"/>
    </source>
</evidence>
<dbReference type="Pfam" id="PF11951">
    <property type="entry name" value="Fungal_trans_2"/>
    <property type="match status" value="1"/>
</dbReference>
<dbReference type="Proteomes" id="UP000193689">
    <property type="component" value="Unassembled WGS sequence"/>
</dbReference>
<feature type="compositionally biased region" description="Polar residues" evidence="3">
    <location>
        <begin position="67"/>
        <end position="80"/>
    </location>
</feature>
<comment type="caution">
    <text evidence="5">The sequence shown here is derived from an EMBL/GenBank/DDBJ whole genome shotgun (WGS) entry which is preliminary data.</text>
</comment>
<dbReference type="PROSITE" id="PS00463">
    <property type="entry name" value="ZN2_CY6_FUNGAL_1"/>
    <property type="match status" value="1"/>
</dbReference>
<evidence type="ECO:0000313" key="6">
    <source>
        <dbReference type="Proteomes" id="UP000193689"/>
    </source>
</evidence>
<feature type="region of interest" description="Disordered" evidence="3">
    <location>
        <begin position="57"/>
        <end position="94"/>
    </location>
</feature>
<dbReference type="CDD" id="cd12148">
    <property type="entry name" value="fungal_TF_MHR"/>
    <property type="match status" value="1"/>
</dbReference>
<dbReference type="Gene3D" id="4.10.240.10">
    <property type="entry name" value="Zn(2)-C6 fungal-type DNA-binding domain"/>
    <property type="match status" value="1"/>
</dbReference>
<name>A0A1Y2DLE6_9PEZI</name>
<dbReference type="OrthoDB" id="25818at2759"/>